<evidence type="ECO:0000313" key="4">
    <source>
        <dbReference type="Proteomes" id="UP000789831"/>
    </source>
</evidence>
<dbReference type="Proteomes" id="UP000789831">
    <property type="component" value="Unassembled WGS sequence"/>
</dbReference>
<feature type="region of interest" description="Disordered" evidence="2">
    <location>
        <begin position="117"/>
        <end position="138"/>
    </location>
</feature>
<dbReference type="EMBL" id="CAJVPL010000024">
    <property type="protein sequence ID" value="CAG8435219.1"/>
    <property type="molecule type" value="Genomic_DNA"/>
</dbReference>
<dbReference type="AlphaFoldDB" id="A0A9N8V2V3"/>
<evidence type="ECO:0000256" key="1">
    <source>
        <dbReference type="SAM" id="Coils"/>
    </source>
</evidence>
<feature type="region of interest" description="Disordered" evidence="2">
    <location>
        <begin position="1"/>
        <end position="43"/>
    </location>
</feature>
<keyword evidence="1" id="KW-0175">Coiled coil</keyword>
<keyword evidence="4" id="KW-1185">Reference proteome</keyword>
<evidence type="ECO:0000256" key="2">
    <source>
        <dbReference type="SAM" id="MobiDB-lite"/>
    </source>
</evidence>
<name>A0A9N8V2V3_9GLOM</name>
<organism evidence="3 4">
    <name type="scientific">Ambispora gerdemannii</name>
    <dbReference type="NCBI Taxonomy" id="144530"/>
    <lineage>
        <taxon>Eukaryota</taxon>
        <taxon>Fungi</taxon>
        <taxon>Fungi incertae sedis</taxon>
        <taxon>Mucoromycota</taxon>
        <taxon>Glomeromycotina</taxon>
        <taxon>Glomeromycetes</taxon>
        <taxon>Archaeosporales</taxon>
        <taxon>Ambisporaceae</taxon>
        <taxon>Ambispora</taxon>
    </lineage>
</organism>
<comment type="caution">
    <text evidence="3">The sequence shown here is derived from an EMBL/GenBank/DDBJ whole genome shotgun (WGS) entry which is preliminary data.</text>
</comment>
<accession>A0A9N8V2V3</accession>
<gene>
    <name evidence="3" type="ORF">AGERDE_LOCUS491</name>
</gene>
<evidence type="ECO:0000313" key="3">
    <source>
        <dbReference type="EMBL" id="CAG8435219.1"/>
    </source>
</evidence>
<sequence length="380" mass="42276">MAQPPNSRGGCIFLSSFSPSQTGSTSKISTGSRSASSPTSSKTETQMIILLKTGPDATATPTSQDTVPTINIGEALQNLPTSGKVAIGGTLGLVGICAIERTVEGGMTSSLFSPGRTIEVTTLPPTPKTPKTPKTPTTPLISQLEKAKNDEERVELLKEALEICHTEITRLATENGDLKDKIEEVEKAIVANKEVDKLGEVGYQTEITQLQNKIKEIQKKEEETQIELKKLQEEKDNKDQEIKDNDAEIIEMLERALVETAKIDTQLLETKNLFEELVKKLQAKLVSHQKEINDVQDRIKDLKSKNSQEIQTKEKELKNIRDKLSACQRERDNIQKELDRKIKELENSNLSDSEKQVQITKLLVENKDELNSVGKQFLEM</sequence>
<reference evidence="3" key="1">
    <citation type="submission" date="2021-06" db="EMBL/GenBank/DDBJ databases">
        <authorList>
            <person name="Kallberg Y."/>
            <person name="Tangrot J."/>
            <person name="Rosling A."/>
        </authorList>
    </citation>
    <scope>NUCLEOTIDE SEQUENCE</scope>
    <source>
        <strain evidence="3">MT106</strain>
    </source>
</reference>
<dbReference type="OrthoDB" id="10683188at2759"/>
<protein>
    <submittedName>
        <fullName evidence="3">5936_t:CDS:1</fullName>
    </submittedName>
</protein>
<feature type="coiled-coil region" evidence="1">
    <location>
        <begin position="168"/>
        <end position="351"/>
    </location>
</feature>
<proteinExistence type="predicted"/>
<feature type="compositionally biased region" description="Low complexity" evidence="2">
    <location>
        <begin position="15"/>
        <end position="43"/>
    </location>
</feature>